<evidence type="ECO:0000256" key="1">
    <source>
        <dbReference type="ARBA" id="ARBA00005641"/>
    </source>
</evidence>
<dbReference type="KEGG" id="chu:CHU_1842"/>
<dbReference type="PROSITE" id="PS51257">
    <property type="entry name" value="PROKAR_LIPOPROTEIN"/>
    <property type="match status" value="1"/>
</dbReference>
<dbReference type="PANTHER" id="PTHR31297:SF41">
    <property type="entry name" value="ENDOGLUCANASE, PUTATIVE (AFU_ORTHOLOGUE AFUA_5G01830)-RELATED"/>
    <property type="match status" value="1"/>
</dbReference>
<dbReference type="InterPro" id="IPR017853">
    <property type="entry name" value="GH"/>
</dbReference>
<evidence type="ECO:0000256" key="3">
    <source>
        <dbReference type="ARBA" id="ARBA00023001"/>
    </source>
</evidence>
<keyword evidence="10" id="KW-1185">Reference proteome</keyword>
<dbReference type="OrthoDB" id="9800955at2"/>
<evidence type="ECO:0000259" key="8">
    <source>
        <dbReference type="Pfam" id="PF00150"/>
    </source>
</evidence>
<dbReference type="SUPFAM" id="SSF51445">
    <property type="entry name" value="(Trans)glycosidases"/>
    <property type="match status" value="1"/>
</dbReference>
<evidence type="ECO:0000256" key="5">
    <source>
        <dbReference type="ARBA" id="ARBA00023295"/>
    </source>
</evidence>
<dbReference type="GO" id="GO:0008810">
    <property type="term" value="F:cellulase activity"/>
    <property type="evidence" value="ECO:0007669"/>
    <property type="project" value="UniProtKB-EC"/>
</dbReference>
<dbReference type="Gene3D" id="3.20.20.80">
    <property type="entry name" value="Glycosidases"/>
    <property type="match status" value="2"/>
</dbReference>
<reference evidence="9 10" key="1">
    <citation type="journal article" date="2007" name="Appl. Environ. Microbiol.">
        <title>Genome sequence of the cellulolytic gliding bacterium Cytophaga hutchinsonii.</title>
        <authorList>
            <person name="Xie G."/>
            <person name="Bruce D.C."/>
            <person name="Challacombe J.F."/>
            <person name="Chertkov O."/>
            <person name="Detter J.C."/>
            <person name="Gilna P."/>
            <person name="Han C.S."/>
            <person name="Lucas S."/>
            <person name="Misra M."/>
            <person name="Myers G.L."/>
            <person name="Richardson P."/>
            <person name="Tapia R."/>
            <person name="Thayer N."/>
            <person name="Thompson L.S."/>
            <person name="Brettin T.S."/>
            <person name="Henrissat B."/>
            <person name="Wilson D.B."/>
            <person name="McBride M.J."/>
        </authorList>
    </citation>
    <scope>NUCLEOTIDE SEQUENCE [LARGE SCALE GENOMIC DNA]</scope>
    <source>
        <strain evidence="10">ATCC 33406 / DSM 1761 / CIP 103989 / NBRC 15051 / NCIMB 9469 / D465</strain>
    </source>
</reference>
<dbReference type="InterPro" id="IPR001547">
    <property type="entry name" value="Glyco_hydro_5"/>
</dbReference>
<keyword evidence="2 7" id="KW-0378">Hydrolase</keyword>
<evidence type="ECO:0000256" key="6">
    <source>
        <dbReference type="ARBA" id="ARBA00023326"/>
    </source>
</evidence>
<dbReference type="RefSeq" id="WP_011585226.1">
    <property type="nucleotide sequence ID" value="NC_008255.1"/>
</dbReference>
<gene>
    <name evidence="9" type="primary">cel</name>
    <name evidence="9" type="ordered locus">CHU_1842</name>
</gene>
<dbReference type="Pfam" id="PF00150">
    <property type="entry name" value="Cellulase"/>
    <property type="match status" value="1"/>
</dbReference>
<dbReference type="GO" id="GO:0005576">
    <property type="term" value="C:extracellular region"/>
    <property type="evidence" value="ECO:0007669"/>
    <property type="project" value="TreeGrafter"/>
</dbReference>
<evidence type="ECO:0000313" key="9">
    <source>
        <dbReference type="EMBL" id="ABG59109.1"/>
    </source>
</evidence>
<accession>A0A6N4SS09</accession>
<dbReference type="AlphaFoldDB" id="A0A6N4SS09"/>
<sequence length="551" mass="62264">MTIRTIFILIAACSIAIACRKKHDDESTSIDSRQLHASGIDIIDGSGKKVYLRGVAFGNEVWSNAPTIPTTHHSEEDYKRVRDMGMNAIRFYLNYQIFEDDATPYVYKSAAWDWIDQNIAWAKKHDIYLILNMHVPQGGFQSNGDGDALWNNPENQNRLKALWFNIAKRYANEPTIAGLDLLNEPVVTTSIDQWKNFSQSIIDTIRTVNTNSMIIVERVNAIDDNWSNNSDMNFFDLNDNNLAYEFHFYLPMEFTHQGASWIGGGNTFPIGQTYPDANRVFVKGNSFFYTASFANARIPTGTYDWMEYAESPKYKIQDEKIKLGKPTVVNRANTGKIWVDDIVVKEYDASDNFVRNVFEIDLNTFDGWYSWSENGSGTAGADAATGHSNSNSLYMQGTTGDANISSTAYQFIPKQGYSYTISGWVKGEDVTAGSAAMFRLDFEQIADGDNVYSLGKEYLAAQVDQYYKWTHIKNKPLFLGEFGVIQFGYENNLGGLQWTGDMIDILKERDAHFTYHAYHEDSFGIYKGYGTPVDPSTGNQALINLFKSKLP</sequence>
<dbReference type="PANTHER" id="PTHR31297">
    <property type="entry name" value="GLUCAN ENDO-1,6-BETA-GLUCOSIDASE B"/>
    <property type="match status" value="1"/>
</dbReference>
<dbReference type="EC" id="3.2.1.4" evidence="9"/>
<dbReference type="Proteomes" id="UP000001822">
    <property type="component" value="Chromosome"/>
</dbReference>
<keyword evidence="5 7" id="KW-0326">Glycosidase</keyword>
<dbReference type="EMBL" id="CP000383">
    <property type="protein sequence ID" value="ABG59109.1"/>
    <property type="molecule type" value="Genomic_DNA"/>
</dbReference>
<dbReference type="GO" id="GO:0009986">
    <property type="term" value="C:cell surface"/>
    <property type="evidence" value="ECO:0007669"/>
    <property type="project" value="TreeGrafter"/>
</dbReference>
<proteinExistence type="inferred from homology"/>
<evidence type="ECO:0000313" key="10">
    <source>
        <dbReference type="Proteomes" id="UP000001822"/>
    </source>
</evidence>
<protein>
    <submittedName>
        <fullName evidence="9">Candidate retaining b-glycosidase, glycoside hydrolase family 5 protein</fullName>
        <ecNumber evidence="9">3.2.1.4</ecNumber>
    </submittedName>
</protein>
<keyword evidence="3" id="KW-0136">Cellulose degradation</keyword>
<comment type="similarity">
    <text evidence="1 7">Belongs to the glycosyl hydrolase 5 (cellulase A) family.</text>
</comment>
<evidence type="ECO:0000256" key="2">
    <source>
        <dbReference type="ARBA" id="ARBA00022801"/>
    </source>
</evidence>
<evidence type="ECO:0000256" key="7">
    <source>
        <dbReference type="RuleBase" id="RU361153"/>
    </source>
</evidence>
<dbReference type="InterPro" id="IPR050386">
    <property type="entry name" value="Glycosyl_hydrolase_5"/>
</dbReference>
<name>A0A6N4SS09_CYTH3</name>
<keyword evidence="4" id="KW-0119">Carbohydrate metabolism</keyword>
<evidence type="ECO:0000256" key="4">
    <source>
        <dbReference type="ARBA" id="ARBA00023277"/>
    </source>
</evidence>
<dbReference type="GO" id="GO:0030245">
    <property type="term" value="P:cellulose catabolic process"/>
    <property type="evidence" value="ECO:0007669"/>
    <property type="project" value="UniProtKB-KW"/>
</dbReference>
<feature type="domain" description="Glycoside hydrolase family 5" evidence="8">
    <location>
        <begin position="45"/>
        <end position="259"/>
    </location>
</feature>
<organism evidence="9 10">
    <name type="scientific">Cytophaga hutchinsonii (strain ATCC 33406 / DSM 1761 / CIP 103989 / NBRC 15051 / NCIMB 9469 / D465)</name>
    <dbReference type="NCBI Taxonomy" id="269798"/>
    <lineage>
        <taxon>Bacteria</taxon>
        <taxon>Pseudomonadati</taxon>
        <taxon>Bacteroidota</taxon>
        <taxon>Cytophagia</taxon>
        <taxon>Cytophagales</taxon>
        <taxon>Cytophagaceae</taxon>
        <taxon>Cytophaga</taxon>
    </lineage>
</organism>
<dbReference type="GO" id="GO:0008422">
    <property type="term" value="F:beta-glucosidase activity"/>
    <property type="evidence" value="ECO:0007669"/>
    <property type="project" value="TreeGrafter"/>
</dbReference>
<keyword evidence="6" id="KW-0624">Polysaccharide degradation</keyword>